<dbReference type="Gene3D" id="2.60.120.200">
    <property type="match status" value="2"/>
</dbReference>
<keyword evidence="4" id="KW-1185">Reference proteome</keyword>
<feature type="domain" description="Alginate lyase 2" evidence="2">
    <location>
        <begin position="221"/>
        <end position="391"/>
    </location>
</feature>
<accession>A0A0E0BPL4</accession>
<dbReference type="InterPro" id="IPR014895">
    <property type="entry name" value="Alginate_lyase_2"/>
</dbReference>
<organism evidence="3">
    <name type="scientific">Oryza glumipatula</name>
    <dbReference type="NCBI Taxonomy" id="40148"/>
    <lineage>
        <taxon>Eukaryota</taxon>
        <taxon>Viridiplantae</taxon>
        <taxon>Streptophyta</taxon>
        <taxon>Embryophyta</taxon>
        <taxon>Tracheophyta</taxon>
        <taxon>Spermatophyta</taxon>
        <taxon>Magnoliopsida</taxon>
        <taxon>Liliopsida</taxon>
        <taxon>Poales</taxon>
        <taxon>Poaceae</taxon>
        <taxon>BOP clade</taxon>
        <taxon>Oryzoideae</taxon>
        <taxon>Oryzeae</taxon>
        <taxon>Oryzinae</taxon>
        <taxon>Oryza</taxon>
    </lineage>
</organism>
<evidence type="ECO:0000313" key="3">
    <source>
        <dbReference type="EnsemblPlants" id="OGLUM12G05110.1"/>
    </source>
</evidence>
<reference evidence="3" key="2">
    <citation type="submission" date="2018-05" db="EMBL/GenBank/DDBJ databases">
        <title>OgluRS3 (Oryza glumaepatula Reference Sequence Version 3).</title>
        <authorList>
            <person name="Zhang J."/>
            <person name="Kudrna D."/>
            <person name="Lee S."/>
            <person name="Talag J."/>
            <person name="Welchert J."/>
            <person name="Wing R.A."/>
        </authorList>
    </citation>
    <scope>NUCLEOTIDE SEQUENCE [LARGE SCALE GENOMIC DNA]</scope>
</reference>
<dbReference type="EnsemblPlants" id="OGLUM12G05110.1">
    <property type="protein sequence ID" value="OGLUM12G05110.1"/>
    <property type="gene ID" value="OGLUM12G05110"/>
</dbReference>
<feature type="domain" description="Alginate lyase 2" evidence="2">
    <location>
        <begin position="40"/>
        <end position="211"/>
    </location>
</feature>
<evidence type="ECO:0000256" key="1">
    <source>
        <dbReference type="SAM" id="SignalP"/>
    </source>
</evidence>
<dbReference type="STRING" id="40148.A0A0E0BPL4"/>
<evidence type="ECO:0000259" key="2">
    <source>
        <dbReference type="Pfam" id="PF08787"/>
    </source>
</evidence>
<dbReference type="Pfam" id="PF08787">
    <property type="entry name" value="Alginate_lyase2"/>
    <property type="match status" value="2"/>
</dbReference>
<dbReference type="InterPro" id="IPR013320">
    <property type="entry name" value="ConA-like_dom_sf"/>
</dbReference>
<name>A0A0E0BPL4_9ORYZ</name>
<proteinExistence type="predicted"/>
<sequence>MAASSWWVVAACVVLAAAAASSPAAADPRDGFTAVSLGDGNFQLQWPYDVESSSRYSFDGTVRRLWVFSDDKPFKPQSGTNPRTEIRMTGYDYSSGVWQFEGTGYVPSGTTGVSIMQVFGRGTATTLMLHVYGGDLWYYHQQVVETNIYDRWFRLNVIHDVAASQLTVFIDGRERLRVAGKGGDSHYFKFGVYMQTNPSNRMESRWKGVSILNKTYLGERNFQLQWPYDVKNSSRYSFDGTVRRLWVFSDDKPHTPRSKTKPRTEIRMTGYDYSSGVWQFEGTGYVPSGTTGVSIMQVFGGGKTATTLMLHVYDGDLWYYHQQVVERNINDRWFRLNVLHDVAASQLTVFVDSRERLRVTGKGGDSHYFKFGVYTQVINPIRRMESRWRGVRILNKNHATS</sequence>
<feature type="chain" id="PRO_5002354821" description="Alginate lyase 2 domain-containing protein" evidence="1">
    <location>
        <begin position="27"/>
        <end position="401"/>
    </location>
</feature>
<dbReference type="PANTHER" id="PTHR33681">
    <property type="entry name" value="BINDING PROTEIN, PUTATIVE, EXPRESSED-RELATED"/>
    <property type="match status" value="1"/>
</dbReference>
<dbReference type="eggNOG" id="ENOG502QTBJ">
    <property type="taxonomic scope" value="Eukaryota"/>
</dbReference>
<dbReference type="PANTHER" id="PTHR33681:SF4">
    <property type="entry name" value="OS12G0171100 PROTEIN"/>
    <property type="match status" value="1"/>
</dbReference>
<dbReference type="Proteomes" id="UP000026961">
    <property type="component" value="Chromosome 12"/>
</dbReference>
<dbReference type="Gramene" id="OGLUM12G05110.1">
    <property type="protein sequence ID" value="OGLUM12G05110.1"/>
    <property type="gene ID" value="OGLUM12G05110"/>
</dbReference>
<evidence type="ECO:0000313" key="4">
    <source>
        <dbReference type="Proteomes" id="UP000026961"/>
    </source>
</evidence>
<dbReference type="SUPFAM" id="SSF49899">
    <property type="entry name" value="Concanavalin A-like lectins/glucanases"/>
    <property type="match status" value="2"/>
</dbReference>
<protein>
    <recommendedName>
        <fullName evidence="2">Alginate lyase 2 domain-containing protein</fullName>
    </recommendedName>
</protein>
<reference evidence="3" key="1">
    <citation type="submission" date="2015-04" db="UniProtKB">
        <authorList>
            <consortium name="EnsemblPlants"/>
        </authorList>
    </citation>
    <scope>IDENTIFICATION</scope>
</reference>
<dbReference type="AlphaFoldDB" id="A0A0E0BPL4"/>
<dbReference type="HOGENOM" id="CLU_687692_0_0_1"/>
<feature type="signal peptide" evidence="1">
    <location>
        <begin position="1"/>
        <end position="26"/>
    </location>
</feature>
<keyword evidence="1" id="KW-0732">Signal</keyword>